<feature type="binding site" evidence="10">
    <location>
        <position position="89"/>
    </location>
    <ligand>
        <name>Na(+)</name>
        <dbReference type="ChEBI" id="CHEBI:29101"/>
        <note>structural</note>
    </ligand>
</feature>
<dbReference type="GO" id="GO:0140114">
    <property type="term" value="P:cellular detoxification of fluoride"/>
    <property type="evidence" value="ECO:0007669"/>
    <property type="project" value="UniProtKB-UniRule"/>
</dbReference>
<comment type="catalytic activity">
    <reaction evidence="8">
        <text>fluoride(in) = fluoride(out)</text>
        <dbReference type="Rhea" id="RHEA:76159"/>
        <dbReference type="ChEBI" id="CHEBI:17051"/>
    </reaction>
    <physiologicalReaction direction="left-to-right" evidence="8">
        <dbReference type="Rhea" id="RHEA:76160"/>
    </physiologicalReaction>
</comment>
<evidence type="ECO:0000313" key="12">
    <source>
        <dbReference type="Proteomes" id="UP000004367"/>
    </source>
</evidence>
<dbReference type="EMBL" id="BAFE01000058">
    <property type="protein sequence ID" value="GAB48780.1"/>
    <property type="molecule type" value="Genomic_DNA"/>
</dbReference>
<evidence type="ECO:0000256" key="5">
    <source>
        <dbReference type="ARBA" id="ARBA00023136"/>
    </source>
</evidence>
<keyword evidence="5 10" id="KW-0472">Membrane</keyword>
<evidence type="ECO:0000256" key="2">
    <source>
        <dbReference type="ARBA" id="ARBA00022475"/>
    </source>
</evidence>
<feature type="transmembrane region" description="Helical" evidence="10">
    <location>
        <begin position="12"/>
        <end position="37"/>
    </location>
</feature>
<evidence type="ECO:0000256" key="7">
    <source>
        <dbReference type="ARBA" id="ARBA00035120"/>
    </source>
</evidence>
<comment type="function">
    <text evidence="9 10">Fluoride-specific ion channel. Important for reducing fluoride concentration in the cell, thus reducing its toxicity.</text>
</comment>
<comment type="caution">
    <text evidence="11">The sequence shown here is derived from an EMBL/GenBank/DDBJ whole genome shotgun (WGS) entry which is preliminary data.</text>
</comment>
<feature type="transmembrane region" description="Helical" evidence="10">
    <location>
        <begin position="106"/>
        <end position="128"/>
    </location>
</feature>
<reference evidence="11 12" key="1">
    <citation type="submission" date="2012-02" db="EMBL/GenBank/DDBJ databases">
        <title>Whole genome shotgun sequence of Mobilicoccus pelagius NBRC 104925.</title>
        <authorList>
            <person name="Yoshida Y."/>
            <person name="Hosoyama A."/>
            <person name="Tsuchikane K."/>
            <person name="Katsumata H."/>
            <person name="Yamazaki S."/>
            <person name="Fujita N."/>
        </authorList>
    </citation>
    <scope>NUCLEOTIDE SEQUENCE [LARGE SCALE GENOMIC DNA]</scope>
    <source>
        <strain evidence="11 12">NBRC 104925</strain>
    </source>
</reference>
<feature type="binding site" evidence="10">
    <location>
        <position position="86"/>
    </location>
    <ligand>
        <name>Na(+)</name>
        <dbReference type="ChEBI" id="CHEBI:29101"/>
        <note>structural</note>
    </ligand>
</feature>
<sequence>MGDRPPHRDPRLLAAVFVGGAIGTLLRAAVGTALPAAAGTWPWATFLVNLTGAFLLGLLLESLARSGPDVGGRRTLRLFAGTGLLGGYTTYSTFAVEITHLAAAPALAYATLTVSGGLLAAIAGVLLARHRTRRDGRHPLGAEPTR</sequence>
<dbReference type="RefSeq" id="WP_009482678.1">
    <property type="nucleotide sequence ID" value="NZ_BAFE01000058.1"/>
</dbReference>
<gene>
    <name evidence="10 11" type="primary">crcB</name>
    <name evidence="10" type="synonym">fluC</name>
    <name evidence="11" type="ORF">MOPEL_080_00590</name>
</gene>
<evidence type="ECO:0000256" key="9">
    <source>
        <dbReference type="ARBA" id="ARBA00049940"/>
    </source>
</evidence>
<keyword evidence="10" id="KW-0813">Transport</keyword>
<organism evidence="11 12">
    <name type="scientific">Mobilicoccus pelagius NBRC 104925</name>
    <dbReference type="NCBI Taxonomy" id="1089455"/>
    <lineage>
        <taxon>Bacteria</taxon>
        <taxon>Bacillati</taxon>
        <taxon>Actinomycetota</taxon>
        <taxon>Actinomycetes</taxon>
        <taxon>Micrococcales</taxon>
        <taxon>Dermatophilaceae</taxon>
        <taxon>Mobilicoccus</taxon>
    </lineage>
</organism>
<feature type="transmembrane region" description="Helical" evidence="10">
    <location>
        <begin position="43"/>
        <end position="64"/>
    </location>
</feature>
<name>H5USS2_9MICO</name>
<evidence type="ECO:0000256" key="4">
    <source>
        <dbReference type="ARBA" id="ARBA00022989"/>
    </source>
</evidence>
<accession>H5USS2</accession>
<dbReference type="Pfam" id="PF02537">
    <property type="entry name" value="CRCB"/>
    <property type="match status" value="1"/>
</dbReference>
<dbReference type="HAMAP" id="MF_00454">
    <property type="entry name" value="FluC"/>
    <property type="match status" value="1"/>
</dbReference>
<feature type="transmembrane region" description="Helical" evidence="10">
    <location>
        <begin position="76"/>
        <end position="94"/>
    </location>
</feature>
<keyword evidence="6 10" id="KW-0407">Ion channel</keyword>
<protein>
    <recommendedName>
        <fullName evidence="10">Fluoride-specific ion channel FluC</fullName>
    </recommendedName>
</protein>
<dbReference type="InterPro" id="IPR003691">
    <property type="entry name" value="FluC"/>
</dbReference>
<evidence type="ECO:0000256" key="1">
    <source>
        <dbReference type="ARBA" id="ARBA00004651"/>
    </source>
</evidence>
<evidence type="ECO:0000256" key="10">
    <source>
        <dbReference type="HAMAP-Rule" id="MF_00454"/>
    </source>
</evidence>
<keyword evidence="10" id="KW-0479">Metal-binding</keyword>
<keyword evidence="10" id="KW-0915">Sodium</keyword>
<evidence type="ECO:0000256" key="3">
    <source>
        <dbReference type="ARBA" id="ARBA00022692"/>
    </source>
</evidence>
<dbReference type="GO" id="GO:0005886">
    <property type="term" value="C:plasma membrane"/>
    <property type="evidence" value="ECO:0007669"/>
    <property type="project" value="UniProtKB-SubCell"/>
</dbReference>
<proteinExistence type="inferred from homology"/>
<comment type="subcellular location">
    <subcellularLocation>
        <location evidence="1 10">Cell membrane</location>
        <topology evidence="1 10">Multi-pass membrane protein</topology>
    </subcellularLocation>
</comment>
<keyword evidence="3 10" id="KW-0812">Transmembrane</keyword>
<dbReference type="Proteomes" id="UP000004367">
    <property type="component" value="Unassembled WGS sequence"/>
</dbReference>
<dbReference type="GO" id="GO:0062054">
    <property type="term" value="F:fluoride channel activity"/>
    <property type="evidence" value="ECO:0007669"/>
    <property type="project" value="UniProtKB-UniRule"/>
</dbReference>
<dbReference type="PANTHER" id="PTHR28259">
    <property type="entry name" value="FLUORIDE EXPORT PROTEIN 1-RELATED"/>
    <property type="match status" value="1"/>
</dbReference>
<comment type="activity regulation">
    <text evidence="10">Na(+) is not transported, but it plays an essential structural role and its presence is essential for fluoride channel function.</text>
</comment>
<evidence type="ECO:0000256" key="8">
    <source>
        <dbReference type="ARBA" id="ARBA00035585"/>
    </source>
</evidence>
<evidence type="ECO:0000313" key="11">
    <source>
        <dbReference type="EMBL" id="GAB48780.1"/>
    </source>
</evidence>
<dbReference type="PANTHER" id="PTHR28259:SF1">
    <property type="entry name" value="FLUORIDE EXPORT PROTEIN 1-RELATED"/>
    <property type="match status" value="1"/>
</dbReference>
<comment type="similarity">
    <text evidence="7 10">Belongs to the fluoride channel Fluc/FEX (TC 1.A.43) family.</text>
</comment>
<keyword evidence="12" id="KW-1185">Reference proteome</keyword>
<dbReference type="AlphaFoldDB" id="H5USS2"/>
<dbReference type="eggNOG" id="COG0239">
    <property type="taxonomic scope" value="Bacteria"/>
</dbReference>
<dbReference type="STRING" id="1089455.MOPEL_080_00590"/>
<dbReference type="GO" id="GO:0046872">
    <property type="term" value="F:metal ion binding"/>
    <property type="evidence" value="ECO:0007669"/>
    <property type="project" value="UniProtKB-KW"/>
</dbReference>
<evidence type="ECO:0000256" key="6">
    <source>
        <dbReference type="ARBA" id="ARBA00023303"/>
    </source>
</evidence>
<keyword evidence="2 10" id="KW-1003">Cell membrane</keyword>
<keyword evidence="10" id="KW-0406">Ion transport</keyword>
<keyword evidence="4 10" id="KW-1133">Transmembrane helix</keyword>